<dbReference type="Proteomes" id="UP000276888">
    <property type="component" value="Chromosome"/>
</dbReference>
<dbReference type="PANTHER" id="PTHR43046">
    <property type="entry name" value="GDP-MANNOSE MANNOSYL HYDROLASE"/>
    <property type="match status" value="1"/>
</dbReference>
<evidence type="ECO:0000256" key="2">
    <source>
        <dbReference type="ARBA" id="ARBA00022801"/>
    </source>
</evidence>
<dbReference type="AlphaFoldDB" id="A0A3Q9IYG9"/>
<name>A0A3Q9IYG9_9MICO</name>
<evidence type="ECO:0000259" key="3">
    <source>
        <dbReference type="PROSITE" id="PS51462"/>
    </source>
</evidence>
<evidence type="ECO:0000256" key="1">
    <source>
        <dbReference type="ARBA" id="ARBA00001946"/>
    </source>
</evidence>
<dbReference type="Gene3D" id="3.90.79.10">
    <property type="entry name" value="Nucleoside Triphosphate Pyrophosphohydrolase"/>
    <property type="match status" value="1"/>
</dbReference>
<dbReference type="SUPFAM" id="SSF55811">
    <property type="entry name" value="Nudix"/>
    <property type="match status" value="1"/>
</dbReference>
<keyword evidence="5" id="KW-1185">Reference proteome</keyword>
<dbReference type="EMBL" id="CP031423">
    <property type="protein sequence ID" value="AZS36050.1"/>
    <property type="molecule type" value="Genomic_DNA"/>
</dbReference>
<dbReference type="Pfam" id="PF00293">
    <property type="entry name" value="NUDIX"/>
    <property type="match status" value="1"/>
</dbReference>
<keyword evidence="2" id="KW-0378">Hydrolase</keyword>
<feature type="domain" description="Nudix hydrolase" evidence="3">
    <location>
        <begin position="3"/>
        <end position="131"/>
    </location>
</feature>
<dbReference type="InterPro" id="IPR020084">
    <property type="entry name" value="NUDIX_hydrolase_CS"/>
</dbReference>
<evidence type="ECO:0000313" key="5">
    <source>
        <dbReference type="Proteomes" id="UP000276888"/>
    </source>
</evidence>
<protein>
    <recommendedName>
        <fullName evidence="3">Nudix hydrolase domain-containing protein</fullName>
    </recommendedName>
</protein>
<organism evidence="4 5">
    <name type="scientific">Microbacterium lemovicicum</name>
    <dbReference type="NCBI Taxonomy" id="1072463"/>
    <lineage>
        <taxon>Bacteria</taxon>
        <taxon>Bacillati</taxon>
        <taxon>Actinomycetota</taxon>
        <taxon>Actinomycetes</taxon>
        <taxon>Micrococcales</taxon>
        <taxon>Microbacteriaceae</taxon>
        <taxon>Microbacterium</taxon>
    </lineage>
</organism>
<dbReference type="InterPro" id="IPR015797">
    <property type="entry name" value="NUDIX_hydrolase-like_dom_sf"/>
</dbReference>
<reference evidence="4 5" key="1">
    <citation type="submission" date="2018-08" db="EMBL/GenBank/DDBJ databases">
        <title>Microbacterium lemovicicum sp. nov., a bacterium isolated from a natural uranium-rich soil.</title>
        <authorList>
            <person name="ORTET P."/>
        </authorList>
    </citation>
    <scope>NUCLEOTIDE SEQUENCE [LARGE SCALE GENOMIC DNA]</scope>
    <source>
        <strain evidence="4 5">Viu22</strain>
    </source>
</reference>
<gene>
    <name evidence="4" type="ORF">CVS47_00649</name>
</gene>
<dbReference type="PROSITE" id="PS51462">
    <property type="entry name" value="NUDIX"/>
    <property type="match status" value="1"/>
</dbReference>
<dbReference type="PROSITE" id="PS00893">
    <property type="entry name" value="NUDIX_BOX"/>
    <property type="match status" value="1"/>
</dbReference>
<dbReference type="RefSeq" id="WP_241240257.1">
    <property type="nucleotide sequence ID" value="NZ_CP031423.1"/>
</dbReference>
<accession>A0A3Q9IYG9</accession>
<dbReference type="PANTHER" id="PTHR43046:SF2">
    <property type="entry name" value="8-OXO-DGTP DIPHOSPHATASE-RELATED"/>
    <property type="match status" value="1"/>
</dbReference>
<comment type="cofactor">
    <cofactor evidence="1">
        <name>Mg(2+)</name>
        <dbReference type="ChEBI" id="CHEBI:18420"/>
    </cofactor>
</comment>
<dbReference type="CDD" id="cd04690">
    <property type="entry name" value="NUDIX_Hydrolase"/>
    <property type="match status" value="1"/>
</dbReference>
<dbReference type="InterPro" id="IPR000086">
    <property type="entry name" value="NUDIX_hydrolase_dom"/>
</dbReference>
<evidence type="ECO:0000313" key="4">
    <source>
        <dbReference type="EMBL" id="AZS36050.1"/>
    </source>
</evidence>
<sequence>MTGRIHVSAAIIVDADQRVLFVRKAGTSVFMQPGGKPEPGEDAAACLVRELAEELRLDVPLTTLRSAGSFTADAANEPGHTVVADVFHLDGVGLEPVVGAEIAELRWIGRAEASTLPLAPLSRDHLLPLVWG</sequence>
<proteinExistence type="predicted"/>
<dbReference type="GO" id="GO:0016787">
    <property type="term" value="F:hydrolase activity"/>
    <property type="evidence" value="ECO:0007669"/>
    <property type="project" value="UniProtKB-KW"/>
</dbReference>
<dbReference type="KEGG" id="mlv:CVS47_00649"/>